<keyword evidence="9" id="KW-1185">Reference proteome</keyword>
<organism evidence="8 9">
    <name type="scientific">Paractinoplanes globisporus</name>
    <dbReference type="NCBI Taxonomy" id="113565"/>
    <lineage>
        <taxon>Bacteria</taxon>
        <taxon>Bacillati</taxon>
        <taxon>Actinomycetota</taxon>
        <taxon>Actinomycetes</taxon>
        <taxon>Micromonosporales</taxon>
        <taxon>Micromonosporaceae</taxon>
        <taxon>Paractinoplanes</taxon>
    </lineage>
</organism>
<keyword evidence="2" id="KW-0805">Transcription regulation</keyword>
<keyword evidence="1 5" id="KW-0597">Phosphoprotein</keyword>
<dbReference type="EMBL" id="JBIAZU010000008">
    <property type="protein sequence ID" value="MFF5296272.1"/>
    <property type="molecule type" value="Genomic_DNA"/>
</dbReference>
<evidence type="ECO:0000259" key="7">
    <source>
        <dbReference type="PROSITE" id="PS50110"/>
    </source>
</evidence>
<dbReference type="PROSITE" id="PS50110">
    <property type="entry name" value="RESPONSE_REGULATORY"/>
    <property type="match status" value="1"/>
</dbReference>
<evidence type="ECO:0000256" key="1">
    <source>
        <dbReference type="ARBA" id="ARBA00022553"/>
    </source>
</evidence>
<dbReference type="SUPFAM" id="SSF46894">
    <property type="entry name" value="C-terminal effector domain of the bipartite response regulators"/>
    <property type="match status" value="1"/>
</dbReference>
<dbReference type="InterPro" id="IPR039420">
    <property type="entry name" value="WalR-like"/>
</dbReference>
<name>A0ABW6WSJ4_9ACTN</name>
<dbReference type="Pfam" id="PF00072">
    <property type="entry name" value="Response_reg"/>
    <property type="match status" value="1"/>
</dbReference>
<dbReference type="CDD" id="cd06170">
    <property type="entry name" value="LuxR_C_like"/>
    <property type="match status" value="1"/>
</dbReference>
<dbReference type="Pfam" id="PF00196">
    <property type="entry name" value="GerE"/>
    <property type="match status" value="1"/>
</dbReference>
<gene>
    <name evidence="8" type="ORF">ACFY35_43130</name>
</gene>
<dbReference type="SMART" id="SM00448">
    <property type="entry name" value="REC"/>
    <property type="match status" value="1"/>
</dbReference>
<feature type="domain" description="HTH luxR-type" evidence="6">
    <location>
        <begin position="146"/>
        <end position="211"/>
    </location>
</feature>
<evidence type="ECO:0000313" key="8">
    <source>
        <dbReference type="EMBL" id="MFF5296272.1"/>
    </source>
</evidence>
<evidence type="ECO:0000259" key="6">
    <source>
        <dbReference type="PROSITE" id="PS50043"/>
    </source>
</evidence>
<keyword evidence="3" id="KW-0238">DNA-binding</keyword>
<dbReference type="Proteomes" id="UP001602245">
    <property type="component" value="Unassembled WGS sequence"/>
</dbReference>
<reference evidence="8 9" key="1">
    <citation type="submission" date="2024-10" db="EMBL/GenBank/DDBJ databases">
        <title>The Natural Products Discovery Center: Release of the First 8490 Sequenced Strains for Exploring Actinobacteria Biosynthetic Diversity.</title>
        <authorList>
            <person name="Kalkreuter E."/>
            <person name="Kautsar S.A."/>
            <person name="Yang D."/>
            <person name="Bader C.D."/>
            <person name="Teijaro C.N."/>
            <person name="Fluegel L."/>
            <person name="Davis C.M."/>
            <person name="Simpson J.R."/>
            <person name="Lauterbach L."/>
            <person name="Steele A.D."/>
            <person name="Gui C."/>
            <person name="Meng S."/>
            <person name="Li G."/>
            <person name="Viehrig K."/>
            <person name="Ye F."/>
            <person name="Su P."/>
            <person name="Kiefer A.F."/>
            <person name="Nichols A."/>
            <person name="Cepeda A.J."/>
            <person name="Yan W."/>
            <person name="Fan B."/>
            <person name="Jiang Y."/>
            <person name="Adhikari A."/>
            <person name="Zheng C.-J."/>
            <person name="Schuster L."/>
            <person name="Cowan T.M."/>
            <person name="Smanski M.J."/>
            <person name="Chevrette M.G."/>
            <person name="De Carvalho L.P.S."/>
            <person name="Shen B."/>
        </authorList>
    </citation>
    <scope>NUCLEOTIDE SEQUENCE [LARGE SCALE GENOMIC DNA]</scope>
    <source>
        <strain evidence="8 9">NPDC000087</strain>
    </source>
</reference>
<dbReference type="SUPFAM" id="SSF52172">
    <property type="entry name" value="CheY-like"/>
    <property type="match status" value="1"/>
</dbReference>
<feature type="modified residue" description="4-aspartylphosphate" evidence="5">
    <location>
        <position position="54"/>
    </location>
</feature>
<dbReference type="InterPro" id="IPR000792">
    <property type="entry name" value="Tscrpt_reg_LuxR_C"/>
</dbReference>
<feature type="domain" description="Response regulatory" evidence="7">
    <location>
        <begin position="3"/>
        <end position="118"/>
    </location>
</feature>
<evidence type="ECO:0000256" key="2">
    <source>
        <dbReference type="ARBA" id="ARBA00023015"/>
    </source>
</evidence>
<comment type="caution">
    <text evidence="8">The sequence shown here is derived from an EMBL/GenBank/DDBJ whole genome shotgun (WGS) entry which is preliminary data.</text>
</comment>
<evidence type="ECO:0000313" key="9">
    <source>
        <dbReference type="Proteomes" id="UP001602245"/>
    </source>
</evidence>
<dbReference type="PROSITE" id="PS50043">
    <property type="entry name" value="HTH_LUXR_2"/>
    <property type="match status" value="1"/>
</dbReference>
<dbReference type="CDD" id="cd17535">
    <property type="entry name" value="REC_NarL-like"/>
    <property type="match status" value="1"/>
</dbReference>
<dbReference type="InterPro" id="IPR058245">
    <property type="entry name" value="NreC/VraR/RcsB-like_REC"/>
</dbReference>
<protein>
    <submittedName>
        <fullName evidence="8">Response regulator</fullName>
    </submittedName>
</protein>
<dbReference type="InterPro" id="IPR001789">
    <property type="entry name" value="Sig_transdc_resp-reg_receiver"/>
</dbReference>
<dbReference type="PRINTS" id="PR00038">
    <property type="entry name" value="HTHLUXR"/>
</dbReference>
<sequence>MLRLVLADDQDLFRAGFATILGAEPDIEVVAEAADGAAAVQAAIQYAPDVVLMDMRMPILDGVAATRQVCARTSSRVLALTMFDTDEYLYAVLRAGASGFLLKDVPRAELVRAVRVVAAGDALLAPAVTARVIGELHRRGLPDPALAAAISSLTARETDVLRLIAAGLSNAEIARHHRLSEHTVKTHVGNLFAKLGLRDRAQAVMIAYESGLVIPGAA</sequence>
<accession>A0ABW6WSJ4</accession>
<dbReference type="InterPro" id="IPR011006">
    <property type="entry name" value="CheY-like_superfamily"/>
</dbReference>
<proteinExistence type="predicted"/>
<dbReference type="InterPro" id="IPR016032">
    <property type="entry name" value="Sig_transdc_resp-reg_C-effctor"/>
</dbReference>
<evidence type="ECO:0000256" key="5">
    <source>
        <dbReference type="PROSITE-ProRule" id="PRU00169"/>
    </source>
</evidence>
<dbReference type="SMART" id="SM00421">
    <property type="entry name" value="HTH_LUXR"/>
    <property type="match status" value="1"/>
</dbReference>
<dbReference type="PANTHER" id="PTHR43214:SF24">
    <property type="entry name" value="TRANSCRIPTIONAL REGULATORY PROTEIN NARL-RELATED"/>
    <property type="match status" value="1"/>
</dbReference>
<dbReference type="RefSeq" id="WP_020517046.1">
    <property type="nucleotide sequence ID" value="NZ_JBIAZU010000008.1"/>
</dbReference>
<dbReference type="PANTHER" id="PTHR43214">
    <property type="entry name" value="TWO-COMPONENT RESPONSE REGULATOR"/>
    <property type="match status" value="1"/>
</dbReference>
<evidence type="ECO:0000256" key="3">
    <source>
        <dbReference type="ARBA" id="ARBA00023125"/>
    </source>
</evidence>
<keyword evidence="4" id="KW-0804">Transcription</keyword>
<evidence type="ECO:0000256" key="4">
    <source>
        <dbReference type="ARBA" id="ARBA00023163"/>
    </source>
</evidence>
<dbReference type="Gene3D" id="3.40.50.2300">
    <property type="match status" value="1"/>
</dbReference>